<sequence>MPQTDPFADMSRSLTSPATEHFSIAPADGVDLPVRPRVLRVVSSGDLAMRDCEGQVITYAVYAGETLQFSAVGVESTGTTATVVGWL</sequence>
<keyword evidence="2" id="KW-1185">Reference proteome</keyword>
<reference evidence="1 2" key="1">
    <citation type="submission" date="2024-04" db="EMBL/GenBank/DDBJ databases">
        <title>Draft genome sequence of Pseudophaeobacter arcticus NBRC 116598.</title>
        <authorList>
            <person name="Miyakawa T."/>
            <person name="Kusuya Y."/>
            <person name="Miura T."/>
        </authorList>
    </citation>
    <scope>NUCLEOTIDE SEQUENCE [LARGE SCALE GENOMIC DNA]</scope>
    <source>
        <strain evidence="1 2">SU-CL00105</strain>
    </source>
</reference>
<protein>
    <submittedName>
        <fullName evidence="1">Uncharacterized protein</fullName>
    </submittedName>
</protein>
<evidence type="ECO:0000313" key="1">
    <source>
        <dbReference type="EMBL" id="GAA6198313.1"/>
    </source>
</evidence>
<dbReference type="RefSeq" id="WP_297338661.1">
    <property type="nucleotide sequence ID" value="NZ_BAABWU010000020.1"/>
</dbReference>
<proteinExistence type="predicted"/>
<name>A0ABQ0AR25_9RHOB</name>
<organism evidence="1 2">
    <name type="scientific">Pseudophaeobacter arcticus</name>
    <dbReference type="NCBI Taxonomy" id="385492"/>
    <lineage>
        <taxon>Bacteria</taxon>
        <taxon>Pseudomonadati</taxon>
        <taxon>Pseudomonadota</taxon>
        <taxon>Alphaproteobacteria</taxon>
        <taxon>Rhodobacterales</taxon>
        <taxon>Paracoccaceae</taxon>
        <taxon>Pseudophaeobacter</taxon>
    </lineage>
</organism>
<accession>A0ABQ0AR25</accession>
<evidence type="ECO:0000313" key="2">
    <source>
        <dbReference type="Proteomes" id="UP001441944"/>
    </source>
</evidence>
<gene>
    <name evidence="1" type="ORF">NBRC116598_37580</name>
</gene>
<comment type="caution">
    <text evidence="1">The sequence shown here is derived from an EMBL/GenBank/DDBJ whole genome shotgun (WGS) entry which is preliminary data.</text>
</comment>
<dbReference type="Proteomes" id="UP001441944">
    <property type="component" value="Unassembled WGS sequence"/>
</dbReference>
<dbReference type="EMBL" id="BAABWU010000020">
    <property type="protein sequence ID" value="GAA6198313.1"/>
    <property type="molecule type" value="Genomic_DNA"/>
</dbReference>